<accession>A0A6J5IU14</accession>
<dbReference type="SUPFAM" id="SSF52540">
    <property type="entry name" value="P-loop containing nucleoside triphosphate hydrolases"/>
    <property type="match status" value="1"/>
</dbReference>
<dbReference type="AlphaFoldDB" id="A0A6J5IU14"/>
<dbReference type="Gene3D" id="3.40.50.300">
    <property type="entry name" value="P-loop containing nucleotide triphosphate hydrolases"/>
    <property type="match status" value="1"/>
</dbReference>
<dbReference type="EMBL" id="CABWIL020000005">
    <property type="protein sequence ID" value="CAB3962328.1"/>
    <property type="molecule type" value="Genomic_DNA"/>
</dbReference>
<evidence type="ECO:0000313" key="1">
    <source>
        <dbReference type="EMBL" id="CAB3962328.1"/>
    </source>
</evidence>
<name>A0A6J5IU14_9BURK</name>
<reference evidence="1 2" key="1">
    <citation type="submission" date="2020-04" db="EMBL/GenBank/DDBJ databases">
        <authorList>
            <person name="Depoorter E."/>
        </authorList>
    </citation>
    <scope>NUCLEOTIDE SEQUENCE [LARGE SCALE GENOMIC DNA]</scope>
    <source>
        <strain evidence="1 2">BCC0217</strain>
    </source>
</reference>
<dbReference type="PANTHER" id="PTHR37807:SF3">
    <property type="entry name" value="OS07G0160300 PROTEIN"/>
    <property type="match status" value="1"/>
</dbReference>
<dbReference type="InterPro" id="IPR027417">
    <property type="entry name" value="P-loop_NTPase"/>
</dbReference>
<proteinExistence type="predicted"/>
<dbReference type="PANTHER" id="PTHR37807">
    <property type="entry name" value="OS07G0160300 PROTEIN"/>
    <property type="match status" value="1"/>
</dbReference>
<evidence type="ECO:0000313" key="2">
    <source>
        <dbReference type="Proteomes" id="UP000494301"/>
    </source>
</evidence>
<evidence type="ECO:0008006" key="3">
    <source>
        <dbReference type="Google" id="ProtNLM"/>
    </source>
</evidence>
<organism evidence="1 2">
    <name type="scientific">Burkholderia aenigmatica</name>
    <dbReference type="NCBI Taxonomy" id="2015348"/>
    <lineage>
        <taxon>Bacteria</taxon>
        <taxon>Pseudomonadati</taxon>
        <taxon>Pseudomonadota</taxon>
        <taxon>Betaproteobacteria</taxon>
        <taxon>Burkholderiales</taxon>
        <taxon>Burkholderiaceae</taxon>
        <taxon>Burkholderia</taxon>
        <taxon>Burkholderia cepacia complex</taxon>
    </lineage>
</organism>
<dbReference type="Proteomes" id="UP000494301">
    <property type="component" value="Unassembled WGS sequence"/>
</dbReference>
<sequence length="120" mass="13267">MGGAGYAVCYRVAADNLAIGTTVVADSVNPLKVTRDAYRNIAARIGVPVLEIEIVCSDRQQHQQRVETRQSTTAGLVLPTWQEVVDRDYDAWDRPHLEIDTAFTSVEQCIDQILRALPVA</sequence>
<gene>
    <name evidence="1" type="ORF">BLA3211_01714</name>
</gene>
<protein>
    <recommendedName>
        <fullName evidence="3">Adenylyl-sulfate kinase</fullName>
    </recommendedName>
</protein>